<evidence type="ECO:0000313" key="1">
    <source>
        <dbReference type="EMBL" id="KAI8564534.1"/>
    </source>
</evidence>
<reference evidence="1" key="1">
    <citation type="submission" date="2022-02" db="EMBL/GenBank/DDBJ databases">
        <title>Plant Genome Project.</title>
        <authorList>
            <person name="Zhang R.-G."/>
        </authorList>
    </citation>
    <scope>NUCLEOTIDE SEQUENCE</scope>
    <source>
        <strain evidence="1">AT1</strain>
    </source>
</reference>
<keyword evidence="2" id="KW-1185">Reference proteome</keyword>
<proteinExistence type="predicted"/>
<gene>
    <name evidence="1" type="ORF">RHMOL_Rhmol03G0189200</name>
</gene>
<dbReference type="Proteomes" id="UP001062846">
    <property type="component" value="Chromosome 3"/>
</dbReference>
<sequence>MNLSTAAVQWSPAEIPPKYQKKRKWSPAGATWYGSPDGAGSDGGACGYGDAVLKPPFNSMITAISPSLYKSGKGCGACYEVKCMTNPSCSGNPVRVVVADLCPGGPCVPESIHFDLSGTAFGALAKPGEGDKLRGAGVLQIEHARQVCFLCASSSVPCDYAGTTIAFRVDPGSNPYYFAVAPQFEEGDGDLAGVDLKEATSTTTGPDEWKPMQQSWGAVWKLESGSALQAPFSIRLTSGNTGRILVANDVIPAGWQPGAIYPSLVNYL</sequence>
<dbReference type="EMBL" id="CM046390">
    <property type="protein sequence ID" value="KAI8564534.1"/>
    <property type="molecule type" value="Genomic_DNA"/>
</dbReference>
<name>A0ACC0PHH5_RHOML</name>
<protein>
    <submittedName>
        <fullName evidence="1">Uncharacterized protein</fullName>
    </submittedName>
</protein>
<accession>A0ACC0PHH5</accession>
<comment type="caution">
    <text evidence="1">The sequence shown here is derived from an EMBL/GenBank/DDBJ whole genome shotgun (WGS) entry which is preliminary data.</text>
</comment>
<evidence type="ECO:0000313" key="2">
    <source>
        <dbReference type="Proteomes" id="UP001062846"/>
    </source>
</evidence>
<organism evidence="1 2">
    <name type="scientific">Rhododendron molle</name>
    <name type="common">Chinese azalea</name>
    <name type="synonym">Azalea mollis</name>
    <dbReference type="NCBI Taxonomy" id="49168"/>
    <lineage>
        <taxon>Eukaryota</taxon>
        <taxon>Viridiplantae</taxon>
        <taxon>Streptophyta</taxon>
        <taxon>Embryophyta</taxon>
        <taxon>Tracheophyta</taxon>
        <taxon>Spermatophyta</taxon>
        <taxon>Magnoliopsida</taxon>
        <taxon>eudicotyledons</taxon>
        <taxon>Gunneridae</taxon>
        <taxon>Pentapetalae</taxon>
        <taxon>asterids</taxon>
        <taxon>Ericales</taxon>
        <taxon>Ericaceae</taxon>
        <taxon>Ericoideae</taxon>
        <taxon>Rhodoreae</taxon>
        <taxon>Rhododendron</taxon>
    </lineage>
</organism>